<dbReference type="EMBL" id="BFEA01000304">
    <property type="protein sequence ID" value="GBG78793.1"/>
    <property type="molecule type" value="Genomic_DNA"/>
</dbReference>
<protein>
    <submittedName>
        <fullName evidence="2">Uncharacterized protein</fullName>
    </submittedName>
</protein>
<feature type="compositionally biased region" description="Basic residues" evidence="1">
    <location>
        <begin position="24"/>
        <end position="35"/>
    </location>
</feature>
<organism evidence="2 3">
    <name type="scientific">Chara braunii</name>
    <name type="common">Braun's stonewort</name>
    <dbReference type="NCBI Taxonomy" id="69332"/>
    <lineage>
        <taxon>Eukaryota</taxon>
        <taxon>Viridiplantae</taxon>
        <taxon>Streptophyta</taxon>
        <taxon>Charophyceae</taxon>
        <taxon>Charales</taxon>
        <taxon>Characeae</taxon>
        <taxon>Chara</taxon>
    </lineage>
</organism>
<name>A0A388L9C5_CHABU</name>
<reference evidence="2 3" key="1">
    <citation type="journal article" date="2018" name="Cell">
        <title>The Chara Genome: Secondary Complexity and Implications for Plant Terrestrialization.</title>
        <authorList>
            <person name="Nishiyama T."/>
            <person name="Sakayama H."/>
            <person name="Vries J.D."/>
            <person name="Buschmann H."/>
            <person name="Saint-Marcoux D."/>
            <person name="Ullrich K.K."/>
            <person name="Haas F.B."/>
            <person name="Vanderstraeten L."/>
            <person name="Becker D."/>
            <person name="Lang D."/>
            <person name="Vosolsobe S."/>
            <person name="Rombauts S."/>
            <person name="Wilhelmsson P.K.I."/>
            <person name="Janitza P."/>
            <person name="Kern R."/>
            <person name="Heyl A."/>
            <person name="Rumpler F."/>
            <person name="Villalobos L.I.A.C."/>
            <person name="Clay J.M."/>
            <person name="Skokan R."/>
            <person name="Toyoda A."/>
            <person name="Suzuki Y."/>
            <person name="Kagoshima H."/>
            <person name="Schijlen E."/>
            <person name="Tajeshwar N."/>
            <person name="Catarino B."/>
            <person name="Hetherington A.J."/>
            <person name="Saltykova A."/>
            <person name="Bonnot C."/>
            <person name="Breuninger H."/>
            <person name="Symeonidi A."/>
            <person name="Radhakrishnan G.V."/>
            <person name="Van Nieuwerburgh F."/>
            <person name="Deforce D."/>
            <person name="Chang C."/>
            <person name="Karol K.G."/>
            <person name="Hedrich R."/>
            <person name="Ulvskov P."/>
            <person name="Glockner G."/>
            <person name="Delwiche C.F."/>
            <person name="Petrasek J."/>
            <person name="Van de Peer Y."/>
            <person name="Friml J."/>
            <person name="Beilby M."/>
            <person name="Dolan L."/>
            <person name="Kohara Y."/>
            <person name="Sugano S."/>
            <person name="Fujiyama A."/>
            <person name="Delaux P.-M."/>
            <person name="Quint M."/>
            <person name="TheiBen G."/>
            <person name="Hagemann M."/>
            <person name="Harholt J."/>
            <person name="Dunand C."/>
            <person name="Zachgo S."/>
            <person name="Langdale J."/>
            <person name="Maumus F."/>
            <person name="Straeten D.V.D."/>
            <person name="Gould S.B."/>
            <person name="Rensing S.A."/>
        </authorList>
    </citation>
    <scope>NUCLEOTIDE SEQUENCE [LARGE SCALE GENOMIC DNA]</scope>
    <source>
        <strain evidence="2 3">S276</strain>
    </source>
</reference>
<comment type="caution">
    <text evidence="2">The sequence shown here is derived from an EMBL/GenBank/DDBJ whole genome shotgun (WGS) entry which is preliminary data.</text>
</comment>
<dbReference type="Proteomes" id="UP000265515">
    <property type="component" value="Unassembled WGS sequence"/>
</dbReference>
<sequence length="409" mass="45408">MSTRGVACGRAVGKQVAQAELAPKKGRHDPLKRRTVQGGKTEVRREVESAWVDAEETQVEDDDFEEEGEQTLERRVKQRMTGAARMEAGRGVAAEAGHDQQRTSSIGLLALQAVPRPSSTRRRHAGDGGTVGEDDEALVNRIRGQRAEAKAMEVAAGLWTDDIRFWNQMRGHEIIQIIHEARVYLVDVATGVQSSPIRRSINLPHSSIPVKKIEDGSELTAAKERALKVETIAKRAIHGWIFKSESRHKGYHLAYQYALSHAATDIARAMWAAEDWRSSLAEAMRYLLAAATWIMRMAGDDARSHFDAWVFVQLMAKTTLLASMERHFDSRRHVLLAAAVMTEKLGRPPPTFAPPPLYIPDWASKCDVTFNHDATLSSPMEATKTDWIATDHHEGEESDDDDVHGAEGG</sequence>
<keyword evidence="3" id="KW-1185">Reference proteome</keyword>
<gene>
    <name evidence="2" type="ORF">CBR_g28016</name>
</gene>
<evidence type="ECO:0000313" key="3">
    <source>
        <dbReference type="Proteomes" id="UP000265515"/>
    </source>
</evidence>
<evidence type="ECO:0000256" key="1">
    <source>
        <dbReference type="SAM" id="MobiDB-lite"/>
    </source>
</evidence>
<evidence type="ECO:0000313" key="2">
    <source>
        <dbReference type="EMBL" id="GBG78793.1"/>
    </source>
</evidence>
<dbReference type="Gramene" id="GBG78793">
    <property type="protein sequence ID" value="GBG78793"/>
    <property type="gene ID" value="CBR_g28016"/>
</dbReference>
<accession>A0A388L9C5</accession>
<dbReference type="AlphaFoldDB" id="A0A388L9C5"/>
<feature type="region of interest" description="Disordered" evidence="1">
    <location>
        <begin position="1"/>
        <end position="49"/>
    </location>
</feature>
<proteinExistence type="predicted"/>